<accession>H2XXF5</accession>
<proteinExistence type="predicted"/>
<organism evidence="1 2">
    <name type="scientific">Ciona intestinalis</name>
    <name type="common">Transparent sea squirt</name>
    <name type="synonym">Ascidia intestinalis</name>
    <dbReference type="NCBI Taxonomy" id="7719"/>
    <lineage>
        <taxon>Eukaryota</taxon>
        <taxon>Metazoa</taxon>
        <taxon>Chordata</taxon>
        <taxon>Tunicata</taxon>
        <taxon>Ascidiacea</taxon>
        <taxon>Phlebobranchia</taxon>
        <taxon>Cionidae</taxon>
        <taxon>Ciona</taxon>
    </lineage>
</organism>
<reference evidence="1" key="2">
    <citation type="journal article" date="2008" name="Genome Biol.">
        <title>Improved genome assembly and evidence-based global gene model set for the chordate Ciona intestinalis: new insight into intron and operon populations.</title>
        <authorList>
            <person name="Satou Y."/>
            <person name="Mineta K."/>
            <person name="Ogasawara M."/>
            <person name="Sasakura Y."/>
            <person name="Shoguchi E."/>
            <person name="Ueno K."/>
            <person name="Yamada L."/>
            <person name="Matsumoto J."/>
            <person name="Wasserscheid J."/>
            <person name="Dewar K."/>
            <person name="Wiley G.B."/>
            <person name="Macmil S.L."/>
            <person name="Roe B.A."/>
            <person name="Zeller R.W."/>
            <person name="Hastings K.E."/>
            <person name="Lemaire P."/>
            <person name="Lindquist E."/>
            <person name="Endo T."/>
            <person name="Hotta K."/>
            <person name="Inaba K."/>
        </authorList>
    </citation>
    <scope>NUCLEOTIDE SEQUENCE [LARGE SCALE GENOMIC DNA]</scope>
    <source>
        <strain evidence="1">wild type</strain>
    </source>
</reference>
<evidence type="ECO:0000313" key="2">
    <source>
        <dbReference type="Proteomes" id="UP000008144"/>
    </source>
</evidence>
<dbReference type="AlphaFoldDB" id="H2XXF5"/>
<reference evidence="1" key="3">
    <citation type="submission" date="2025-08" db="UniProtKB">
        <authorList>
            <consortium name="Ensembl"/>
        </authorList>
    </citation>
    <scope>IDENTIFICATION</scope>
</reference>
<dbReference type="Ensembl" id="ENSCINT00000032776.1">
    <property type="protein sequence ID" value="ENSCINP00000034339.1"/>
    <property type="gene ID" value="ENSCING00000020292.1"/>
</dbReference>
<evidence type="ECO:0000313" key="1">
    <source>
        <dbReference type="Ensembl" id="ENSCINP00000034339.1"/>
    </source>
</evidence>
<reference evidence="1" key="4">
    <citation type="submission" date="2025-09" db="UniProtKB">
        <authorList>
            <consortium name="Ensembl"/>
        </authorList>
    </citation>
    <scope>IDENTIFICATION</scope>
</reference>
<keyword evidence="2" id="KW-1185">Reference proteome</keyword>
<dbReference type="STRING" id="7719.ENSCINP00000034339"/>
<dbReference type="InParanoid" id="H2XXF5"/>
<sequence length="153" mass="16989">MEDQHDFESFVTGFKSKFNVGFDLDEMFHSVVREGLDNLGYDLNLDDTFEDSHKILDNVITGLPKVQSILNNIDQDLSVLESETKIFDRQLMKLMSPDPEIIDVDAEDEREVFNFSASNPKVGRPATSMPNISVIHSTSSKAGTSSAATTLVS</sequence>
<dbReference type="EMBL" id="EAAA01002971">
    <property type="status" value="NOT_ANNOTATED_CDS"/>
    <property type="molecule type" value="Genomic_DNA"/>
</dbReference>
<name>H2XXF5_CIOIN</name>
<dbReference type="Proteomes" id="UP000008144">
    <property type="component" value="Chromosome 9"/>
</dbReference>
<reference evidence="2" key="1">
    <citation type="journal article" date="2002" name="Science">
        <title>The draft genome of Ciona intestinalis: insights into chordate and vertebrate origins.</title>
        <authorList>
            <person name="Dehal P."/>
            <person name="Satou Y."/>
            <person name="Campbell R.K."/>
            <person name="Chapman J."/>
            <person name="Degnan B."/>
            <person name="De Tomaso A."/>
            <person name="Davidson B."/>
            <person name="Di Gregorio A."/>
            <person name="Gelpke M."/>
            <person name="Goodstein D.M."/>
            <person name="Harafuji N."/>
            <person name="Hastings K.E."/>
            <person name="Ho I."/>
            <person name="Hotta K."/>
            <person name="Huang W."/>
            <person name="Kawashima T."/>
            <person name="Lemaire P."/>
            <person name="Martinez D."/>
            <person name="Meinertzhagen I.A."/>
            <person name="Necula S."/>
            <person name="Nonaka M."/>
            <person name="Putnam N."/>
            <person name="Rash S."/>
            <person name="Saiga H."/>
            <person name="Satake M."/>
            <person name="Terry A."/>
            <person name="Yamada L."/>
            <person name="Wang H.G."/>
            <person name="Awazu S."/>
            <person name="Azumi K."/>
            <person name="Boore J."/>
            <person name="Branno M."/>
            <person name="Chin-Bow S."/>
            <person name="DeSantis R."/>
            <person name="Doyle S."/>
            <person name="Francino P."/>
            <person name="Keys D.N."/>
            <person name="Haga S."/>
            <person name="Hayashi H."/>
            <person name="Hino K."/>
            <person name="Imai K.S."/>
            <person name="Inaba K."/>
            <person name="Kano S."/>
            <person name="Kobayashi K."/>
            <person name="Kobayashi M."/>
            <person name="Lee B.I."/>
            <person name="Makabe K.W."/>
            <person name="Manohar C."/>
            <person name="Matassi G."/>
            <person name="Medina M."/>
            <person name="Mochizuki Y."/>
            <person name="Mount S."/>
            <person name="Morishita T."/>
            <person name="Miura S."/>
            <person name="Nakayama A."/>
            <person name="Nishizaka S."/>
            <person name="Nomoto H."/>
            <person name="Ohta F."/>
            <person name="Oishi K."/>
            <person name="Rigoutsos I."/>
            <person name="Sano M."/>
            <person name="Sasaki A."/>
            <person name="Sasakura Y."/>
            <person name="Shoguchi E."/>
            <person name="Shin-i T."/>
            <person name="Spagnuolo A."/>
            <person name="Stainier D."/>
            <person name="Suzuki M.M."/>
            <person name="Tassy O."/>
            <person name="Takatori N."/>
            <person name="Tokuoka M."/>
            <person name="Yagi K."/>
            <person name="Yoshizaki F."/>
            <person name="Wada S."/>
            <person name="Zhang C."/>
            <person name="Hyatt P.D."/>
            <person name="Larimer F."/>
            <person name="Detter C."/>
            <person name="Doggett N."/>
            <person name="Glavina T."/>
            <person name="Hawkins T."/>
            <person name="Richardson P."/>
            <person name="Lucas S."/>
            <person name="Kohara Y."/>
            <person name="Levine M."/>
            <person name="Satoh N."/>
            <person name="Rokhsar D.S."/>
        </authorList>
    </citation>
    <scope>NUCLEOTIDE SEQUENCE [LARGE SCALE GENOMIC DNA]</scope>
</reference>
<dbReference type="HOGENOM" id="CLU_1717304_0_0_1"/>
<protein>
    <submittedName>
        <fullName evidence="1">Uncharacterized protein</fullName>
    </submittedName>
</protein>